<evidence type="ECO:0000313" key="3">
    <source>
        <dbReference type="Proteomes" id="UP000007266"/>
    </source>
</evidence>
<evidence type="ECO:0000313" key="2">
    <source>
        <dbReference type="EMBL" id="KYB24758.1"/>
    </source>
</evidence>
<dbReference type="EMBL" id="KQ971692">
    <property type="protein sequence ID" value="KYB24758.1"/>
    <property type="molecule type" value="Genomic_DNA"/>
</dbReference>
<evidence type="ECO:0000256" key="1">
    <source>
        <dbReference type="SAM" id="MobiDB-lite"/>
    </source>
</evidence>
<name>A0A139WA29_TRICA</name>
<dbReference type="eggNOG" id="KOG1075">
    <property type="taxonomic scope" value="Eukaryota"/>
</dbReference>
<reference evidence="2 3" key="2">
    <citation type="journal article" date="2010" name="Nucleic Acids Res.">
        <title>BeetleBase in 2010: revisions to provide comprehensive genomic information for Tribolium castaneum.</title>
        <authorList>
            <person name="Kim H.S."/>
            <person name="Murphy T."/>
            <person name="Xia J."/>
            <person name="Caragea D."/>
            <person name="Park Y."/>
            <person name="Beeman R.W."/>
            <person name="Lorenzen M.D."/>
            <person name="Butcher S."/>
            <person name="Manak J.R."/>
            <person name="Brown S.J."/>
        </authorList>
    </citation>
    <scope>NUCLEOTIDE SEQUENCE [LARGE SCALE GENOMIC DNA]</scope>
    <source>
        <strain evidence="2 3">Georgia GA2</strain>
    </source>
</reference>
<proteinExistence type="predicted"/>
<sequence>MRDNPMKSGQVRSGQVRSGQVRSGQVRSGQVRSGQVRSGQVRKLFEHLIRSRLEKELDEKGGLADSQFGFRKGRSTLDAMEEVLKFAETANRGTWGRKDLCAIVAIDVENAFNSAPWKKIIEALEGKRINKALGRNTSR</sequence>
<organism evidence="2 3">
    <name type="scientific">Tribolium castaneum</name>
    <name type="common">Red flour beetle</name>
    <dbReference type="NCBI Taxonomy" id="7070"/>
    <lineage>
        <taxon>Eukaryota</taxon>
        <taxon>Metazoa</taxon>
        <taxon>Ecdysozoa</taxon>
        <taxon>Arthropoda</taxon>
        <taxon>Hexapoda</taxon>
        <taxon>Insecta</taxon>
        <taxon>Pterygota</taxon>
        <taxon>Neoptera</taxon>
        <taxon>Endopterygota</taxon>
        <taxon>Coleoptera</taxon>
        <taxon>Polyphaga</taxon>
        <taxon>Cucujiformia</taxon>
        <taxon>Tenebrionidae</taxon>
        <taxon>Tenebrionidae incertae sedis</taxon>
        <taxon>Tribolium</taxon>
    </lineage>
</organism>
<dbReference type="AlphaFoldDB" id="A0A139WA29"/>
<dbReference type="Proteomes" id="UP000007266">
    <property type="component" value="Unassembled WGS sequence"/>
</dbReference>
<protein>
    <submittedName>
        <fullName evidence="2">Uncharacterized protein</fullName>
    </submittedName>
</protein>
<gene>
    <name evidence="2" type="primary">AUGUSTUS-3.0.2_30937</name>
    <name evidence="2" type="ORF">TcasGA2_TC030937</name>
</gene>
<keyword evidence="3" id="KW-1185">Reference proteome</keyword>
<feature type="region of interest" description="Disordered" evidence="1">
    <location>
        <begin position="1"/>
        <end position="38"/>
    </location>
</feature>
<feature type="compositionally biased region" description="Polar residues" evidence="1">
    <location>
        <begin position="10"/>
        <end position="38"/>
    </location>
</feature>
<dbReference type="InParanoid" id="A0A139WA29"/>
<reference evidence="2 3" key="1">
    <citation type="journal article" date="2008" name="Nature">
        <title>The genome of the model beetle and pest Tribolium castaneum.</title>
        <authorList>
            <consortium name="Tribolium Genome Sequencing Consortium"/>
            <person name="Richards S."/>
            <person name="Gibbs R.A."/>
            <person name="Weinstock G.M."/>
            <person name="Brown S.J."/>
            <person name="Denell R."/>
            <person name="Beeman R.W."/>
            <person name="Gibbs R."/>
            <person name="Beeman R.W."/>
            <person name="Brown S.J."/>
            <person name="Bucher G."/>
            <person name="Friedrich M."/>
            <person name="Grimmelikhuijzen C.J."/>
            <person name="Klingler M."/>
            <person name="Lorenzen M."/>
            <person name="Richards S."/>
            <person name="Roth S."/>
            <person name="Schroder R."/>
            <person name="Tautz D."/>
            <person name="Zdobnov E.M."/>
            <person name="Muzny D."/>
            <person name="Gibbs R.A."/>
            <person name="Weinstock G.M."/>
            <person name="Attaway T."/>
            <person name="Bell S."/>
            <person name="Buhay C.J."/>
            <person name="Chandrabose M.N."/>
            <person name="Chavez D."/>
            <person name="Clerk-Blankenburg K.P."/>
            <person name="Cree A."/>
            <person name="Dao M."/>
            <person name="Davis C."/>
            <person name="Chacko J."/>
            <person name="Dinh H."/>
            <person name="Dugan-Rocha S."/>
            <person name="Fowler G."/>
            <person name="Garner T.T."/>
            <person name="Garnes J."/>
            <person name="Gnirke A."/>
            <person name="Hawes A."/>
            <person name="Hernandez J."/>
            <person name="Hines S."/>
            <person name="Holder M."/>
            <person name="Hume J."/>
            <person name="Jhangiani S.N."/>
            <person name="Joshi V."/>
            <person name="Khan Z.M."/>
            <person name="Jackson L."/>
            <person name="Kovar C."/>
            <person name="Kowis A."/>
            <person name="Lee S."/>
            <person name="Lewis L.R."/>
            <person name="Margolis J."/>
            <person name="Morgan M."/>
            <person name="Nazareth L.V."/>
            <person name="Nguyen N."/>
            <person name="Okwuonu G."/>
            <person name="Parker D."/>
            <person name="Richards S."/>
            <person name="Ruiz S.J."/>
            <person name="Santibanez J."/>
            <person name="Savard J."/>
            <person name="Scherer S.E."/>
            <person name="Schneider B."/>
            <person name="Sodergren E."/>
            <person name="Tautz D."/>
            <person name="Vattahil S."/>
            <person name="Villasana D."/>
            <person name="White C.S."/>
            <person name="Wright R."/>
            <person name="Park Y."/>
            <person name="Beeman R.W."/>
            <person name="Lord J."/>
            <person name="Oppert B."/>
            <person name="Lorenzen M."/>
            <person name="Brown S."/>
            <person name="Wang L."/>
            <person name="Savard J."/>
            <person name="Tautz D."/>
            <person name="Richards S."/>
            <person name="Weinstock G."/>
            <person name="Gibbs R.A."/>
            <person name="Liu Y."/>
            <person name="Worley K."/>
            <person name="Weinstock G."/>
            <person name="Elsik C.G."/>
            <person name="Reese J.T."/>
            <person name="Elhaik E."/>
            <person name="Landan G."/>
            <person name="Graur D."/>
            <person name="Arensburger P."/>
            <person name="Atkinson P."/>
            <person name="Beeman R.W."/>
            <person name="Beidler J."/>
            <person name="Brown S.J."/>
            <person name="Demuth J.P."/>
            <person name="Drury D.W."/>
            <person name="Du Y.Z."/>
            <person name="Fujiwara H."/>
            <person name="Lorenzen M."/>
            <person name="Maselli V."/>
            <person name="Osanai M."/>
            <person name="Park Y."/>
            <person name="Robertson H.M."/>
            <person name="Tu Z."/>
            <person name="Wang J.J."/>
            <person name="Wang S."/>
            <person name="Richards S."/>
            <person name="Song H."/>
            <person name="Zhang L."/>
            <person name="Sodergren E."/>
            <person name="Werner D."/>
            <person name="Stanke M."/>
            <person name="Morgenstern B."/>
            <person name="Solovyev V."/>
            <person name="Kosarev P."/>
            <person name="Brown G."/>
            <person name="Chen H.C."/>
            <person name="Ermolaeva O."/>
            <person name="Hlavina W."/>
            <person name="Kapustin Y."/>
            <person name="Kiryutin B."/>
            <person name="Kitts P."/>
            <person name="Maglott D."/>
            <person name="Pruitt K."/>
            <person name="Sapojnikov V."/>
            <person name="Souvorov A."/>
            <person name="Mackey A.J."/>
            <person name="Waterhouse R.M."/>
            <person name="Wyder S."/>
            <person name="Zdobnov E.M."/>
            <person name="Zdobnov E.M."/>
            <person name="Wyder S."/>
            <person name="Kriventseva E.V."/>
            <person name="Kadowaki T."/>
            <person name="Bork P."/>
            <person name="Aranda M."/>
            <person name="Bao R."/>
            <person name="Beermann A."/>
            <person name="Berns N."/>
            <person name="Bolognesi R."/>
            <person name="Bonneton F."/>
            <person name="Bopp D."/>
            <person name="Brown S.J."/>
            <person name="Bucher G."/>
            <person name="Butts T."/>
            <person name="Chaumot A."/>
            <person name="Denell R.E."/>
            <person name="Ferrier D.E."/>
            <person name="Friedrich M."/>
            <person name="Gordon C.M."/>
            <person name="Jindra M."/>
            <person name="Klingler M."/>
            <person name="Lan Q."/>
            <person name="Lattorff H.M."/>
            <person name="Laudet V."/>
            <person name="von Levetsow C."/>
            <person name="Liu Z."/>
            <person name="Lutz R."/>
            <person name="Lynch J.A."/>
            <person name="da Fonseca R.N."/>
            <person name="Posnien N."/>
            <person name="Reuter R."/>
            <person name="Roth S."/>
            <person name="Savard J."/>
            <person name="Schinko J.B."/>
            <person name="Schmitt C."/>
            <person name="Schoppmeier M."/>
            <person name="Schroder R."/>
            <person name="Shippy T.D."/>
            <person name="Simonnet F."/>
            <person name="Marques-Souza H."/>
            <person name="Tautz D."/>
            <person name="Tomoyasu Y."/>
            <person name="Trauner J."/>
            <person name="Van der Zee M."/>
            <person name="Vervoort M."/>
            <person name="Wittkopp N."/>
            <person name="Wimmer E.A."/>
            <person name="Yang X."/>
            <person name="Jones A.K."/>
            <person name="Sattelle D.B."/>
            <person name="Ebert P.R."/>
            <person name="Nelson D."/>
            <person name="Scott J.G."/>
            <person name="Beeman R.W."/>
            <person name="Muthukrishnan S."/>
            <person name="Kramer K.J."/>
            <person name="Arakane Y."/>
            <person name="Beeman R.W."/>
            <person name="Zhu Q."/>
            <person name="Hogenkamp D."/>
            <person name="Dixit R."/>
            <person name="Oppert B."/>
            <person name="Jiang H."/>
            <person name="Zou Z."/>
            <person name="Marshall J."/>
            <person name="Elpidina E."/>
            <person name="Vinokurov K."/>
            <person name="Oppert C."/>
            <person name="Zou Z."/>
            <person name="Evans J."/>
            <person name="Lu Z."/>
            <person name="Zhao P."/>
            <person name="Sumathipala N."/>
            <person name="Altincicek B."/>
            <person name="Vilcinskas A."/>
            <person name="Williams M."/>
            <person name="Hultmark D."/>
            <person name="Hetru C."/>
            <person name="Jiang H."/>
            <person name="Grimmelikhuijzen C.J."/>
            <person name="Hauser F."/>
            <person name="Cazzamali G."/>
            <person name="Williamson M."/>
            <person name="Park Y."/>
            <person name="Li B."/>
            <person name="Tanaka Y."/>
            <person name="Predel R."/>
            <person name="Neupert S."/>
            <person name="Schachtner J."/>
            <person name="Verleyen P."/>
            <person name="Raible F."/>
            <person name="Bork P."/>
            <person name="Friedrich M."/>
            <person name="Walden K.K."/>
            <person name="Robertson H.M."/>
            <person name="Angeli S."/>
            <person name="Foret S."/>
            <person name="Bucher G."/>
            <person name="Schuetz S."/>
            <person name="Maleszka R."/>
            <person name="Wimmer E.A."/>
            <person name="Beeman R.W."/>
            <person name="Lorenzen M."/>
            <person name="Tomoyasu Y."/>
            <person name="Miller S.C."/>
            <person name="Grossmann D."/>
            <person name="Bucher G."/>
        </authorList>
    </citation>
    <scope>NUCLEOTIDE SEQUENCE [LARGE SCALE GENOMIC DNA]</scope>
    <source>
        <strain evidence="2 3">Georgia GA2</strain>
    </source>
</reference>
<accession>A0A139WA29</accession>
<dbReference type="PANTHER" id="PTHR19446">
    <property type="entry name" value="REVERSE TRANSCRIPTASES"/>
    <property type="match status" value="1"/>
</dbReference>